<organism evidence="2 3">
    <name type="scientific">Defluviitalea raffinosedens</name>
    <dbReference type="NCBI Taxonomy" id="1450156"/>
    <lineage>
        <taxon>Bacteria</taxon>
        <taxon>Bacillati</taxon>
        <taxon>Bacillota</taxon>
        <taxon>Clostridia</taxon>
        <taxon>Lachnospirales</taxon>
        <taxon>Defluviitaleaceae</taxon>
        <taxon>Defluviitalea</taxon>
    </lineage>
</organism>
<comment type="caution">
    <text evidence="2">The sequence shown here is derived from an EMBL/GenBank/DDBJ whole genome shotgun (WGS) entry which is preliminary data.</text>
</comment>
<proteinExistence type="predicted"/>
<protein>
    <submittedName>
        <fullName evidence="2">Uncharacterized protein</fullName>
    </submittedName>
</protein>
<keyword evidence="1" id="KW-1133">Transmembrane helix</keyword>
<dbReference type="AlphaFoldDB" id="A0A7C8HG82"/>
<dbReference type="EMBL" id="WSLF01000025">
    <property type="protein sequence ID" value="KAE9627518.1"/>
    <property type="molecule type" value="Genomic_DNA"/>
</dbReference>
<dbReference type="OrthoDB" id="2083196at2"/>
<dbReference type="Proteomes" id="UP000483018">
    <property type="component" value="Unassembled WGS sequence"/>
</dbReference>
<evidence type="ECO:0000313" key="2">
    <source>
        <dbReference type="EMBL" id="KAE9627518.1"/>
    </source>
</evidence>
<gene>
    <name evidence="2" type="ORF">GND95_14665</name>
</gene>
<name>A0A7C8HG82_9FIRM</name>
<evidence type="ECO:0000256" key="1">
    <source>
        <dbReference type="SAM" id="Phobius"/>
    </source>
</evidence>
<evidence type="ECO:0000313" key="3">
    <source>
        <dbReference type="Proteomes" id="UP000483018"/>
    </source>
</evidence>
<feature type="transmembrane region" description="Helical" evidence="1">
    <location>
        <begin position="6"/>
        <end position="27"/>
    </location>
</feature>
<keyword evidence="1" id="KW-0472">Membrane</keyword>
<sequence length="166" mass="19299">MKKKRIFGIAILAVLICVLFIIIKNINQSPYDFLKNRKSNSKAENVTEFLYQEDIGDNKYVLFYVNENGNMSCAIIKKSLFNYNILKISSEVVIANELEPAELHFSAYNKGHNWIYWGVIRDDKIKKVLIHEKEANLIDVTYGFRICYIMGTGIVESELPKYELIY</sequence>
<keyword evidence="1" id="KW-0812">Transmembrane</keyword>
<reference evidence="2 3" key="1">
    <citation type="submission" date="2019-12" db="EMBL/GenBank/DDBJ databases">
        <title>Defluviitalea raffinosedens, isolated from a biogas fermenter, genome sequencing and characterization.</title>
        <authorList>
            <person name="Rettenmaier R."/>
            <person name="Schneider M."/>
            <person name="Neuhaus K."/>
            <person name="Liebl W."/>
            <person name="Zverlov V."/>
        </authorList>
    </citation>
    <scope>NUCLEOTIDE SEQUENCE [LARGE SCALE GENOMIC DNA]</scope>
    <source>
        <strain evidence="2 3">249c-K6</strain>
    </source>
</reference>
<keyword evidence="3" id="KW-1185">Reference proteome</keyword>
<dbReference type="RefSeq" id="WP_158741857.1">
    <property type="nucleotide sequence ID" value="NZ_JAFBEP010000029.1"/>
</dbReference>
<accession>A0A7C8HG82</accession>